<dbReference type="Proteomes" id="UP000464954">
    <property type="component" value="Chromosome"/>
</dbReference>
<evidence type="ECO:0000256" key="1">
    <source>
        <dbReference type="ARBA" id="ARBA00008779"/>
    </source>
</evidence>
<dbReference type="PANTHER" id="PTHR42693">
    <property type="entry name" value="ARYLSULFATASE FAMILY MEMBER"/>
    <property type="match status" value="1"/>
</dbReference>
<dbReference type="AlphaFoldDB" id="A0A6P1MFI9"/>
<evidence type="ECO:0000256" key="3">
    <source>
        <dbReference type="SAM" id="SignalP"/>
    </source>
</evidence>
<feature type="domain" description="Sulfatase N-terminal" evidence="4">
    <location>
        <begin position="26"/>
        <end position="336"/>
    </location>
</feature>
<accession>A0A6P1MFI9</accession>
<evidence type="ECO:0000256" key="2">
    <source>
        <dbReference type="ARBA" id="ARBA00022801"/>
    </source>
</evidence>
<dbReference type="EMBL" id="CP047593">
    <property type="protein sequence ID" value="QHI70778.1"/>
    <property type="molecule type" value="Genomic_DNA"/>
</dbReference>
<dbReference type="GO" id="GO:0004065">
    <property type="term" value="F:arylsulfatase activity"/>
    <property type="evidence" value="ECO:0007669"/>
    <property type="project" value="TreeGrafter"/>
</dbReference>
<proteinExistence type="inferred from homology"/>
<dbReference type="InterPro" id="IPR000917">
    <property type="entry name" value="Sulfatase_N"/>
</dbReference>
<evidence type="ECO:0000259" key="4">
    <source>
        <dbReference type="Pfam" id="PF00884"/>
    </source>
</evidence>
<comment type="similarity">
    <text evidence="1">Belongs to the sulfatase family.</text>
</comment>
<dbReference type="InterPro" id="IPR017850">
    <property type="entry name" value="Alkaline_phosphatase_core_sf"/>
</dbReference>
<dbReference type="GO" id="GO:0016740">
    <property type="term" value="F:transferase activity"/>
    <property type="evidence" value="ECO:0007669"/>
    <property type="project" value="UniProtKB-KW"/>
</dbReference>
<sequence length="464" mass="52994">MKSMTFFKTILLSVSLPLCIFAGRQPNIIFIMADDVSAKEYSVYGGKGIDTPNMDRMAREGVAFKTAWAVPQCAPTRAVLHTGQYACHTQWYGNEVHGPDFSERQNILGKVMKHRGYTTAWFEKFHFRDYQPDPKSFGFDEYAIDLIWDGHDGPPQDRPGHMYQIQWFWHPGIIHNGTGIPTSENDFGPDIHAGLIVDFIQRHKDEPFFVYWPTFLPHKDFNDQTWAYTSVPKLDENGNKTGGRVPGSLKSTLEYLDHLLGRILTAVEEAGLSEDTIVIFTGDNGTSPYGKCKFEDERGPRVPFVVWGPGRVQPRPPSDVLVDFTDIVPTLAELGGKAIPAKAGLDGHSFAPYLLGKPFKERETIFCQFYDGQWVRDKRFLRDARGNYYDCGNNRNESLNEYRKMTMKSDPELLSEVRKRFQKVLDRYPVPDIEGTGQKGQWNRYFSHTKPAVLEENRINDESE</sequence>
<dbReference type="Pfam" id="PF00884">
    <property type="entry name" value="Sulfatase"/>
    <property type="match status" value="1"/>
</dbReference>
<feature type="chain" id="PRO_5026999802" evidence="3">
    <location>
        <begin position="23"/>
        <end position="464"/>
    </location>
</feature>
<evidence type="ECO:0000313" key="5">
    <source>
        <dbReference type="EMBL" id="QHI70778.1"/>
    </source>
</evidence>
<protein>
    <submittedName>
        <fullName evidence="5">Sulfatase-like hydrolase/transferase</fullName>
    </submittedName>
</protein>
<evidence type="ECO:0000313" key="6">
    <source>
        <dbReference type="Proteomes" id="UP000464954"/>
    </source>
</evidence>
<keyword evidence="6" id="KW-1185">Reference proteome</keyword>
<dbReference type="InterPro" id="IPR050738">
    <property type="entry name" value="Sulfatase"/>
</dbReference>
<organism evidence="5 6">
    <name type="scientific">Tichowtungia aerotolerans</name>
    <dbReference type="NCBI Taxonomy" id="2697043"/>
    <lineage>
        <taxon>Bacteria</taxon>
        <taxon>Pseudomonadati</taxon>
        <taxon>Kiritimatiellota</taxon>
        <taxon>Tichowtungiia</taxon>
        <taxon>Tichowtungiales</taxon>
        <taxon>Tichowtungiaceae</taxon>
        <taxon>Tichowtungia</taxon>
    </lineage>
</organism>
<name>A0A6P1MFI9_9BACT</name>
<gene>
    <name evidence="5" type="ORF">GT409_15460</name>
</gene>
<feature type="signal peptide" evidence="3">
    <location>
        <begin position="1"/>
        <end position="22"/>
    </location>
</feature>
<dbReference type="PANTHER" id="PTHR42693:SF53">
    <property type="entry name" value="ENDO-4-O-SULFATASE"/>
    <property type="match status" value="1"/>
</dbReference>
<keyword evidence="2 5" id="KW-0378">Hydrolase</keyword>
<keyword evidence="5" id="KW-0808">Transferase</keyword>
<reference evidence="5 6" key="1">
    <citation type="submission" date="2020-01" db="EMBL/GenBank/DDBJ databases">
        <title>Ponticoccus aerotolerans gen. nov., sp. nov., an anaerobic bacterium and proposal of Ponticoccusceae fam. nov., Ponticoccusles ord. nov. and Ponticoccuse classis nov. in the phylum Kiritimatiellaeota.</title>
        <authorList>
            <person name="Zhou L.Y."/>
            <person name="Du Z.J."/>
        </authorList>
    </citation>
    <scope>NUCLEOTIDE SEQUENCE [LARGE SCALE GENOMIC DNA]</scope>
    <source>
        <strain evidence="5 6">S-5007</strain>
    </source>
</reference>
<dbReference type="Gene3D" id="3.40.720.10">
    <property type="entry name" value="Alkaline Phosphatase, subunit A"/>
    <property type="match status" value="1"/>
</dbReference>
<dbReference type="KEGG" id="taer:GT409_15460"/>
<keyword evidence="3" id="KW-0732">Signal</keyword>
<dbReference type="SUPFAM" id="SSF53649">
    <property type="entry name" value="Alkaline phosphatase-like"/>
    <property type="match status" value="1"/>
</dbReference>
<dbReference type="RefSeq" id="WP_160629950.1">
    <property type="nucleotide sequence ID" value="NZ_CP047593.1"/>
</dbReference>